<sequence>MQYKSIRARLALTTFLVLVCSLLGSMWIANRAFSTTIRETTYAELSAKADYLATLVKDSSEPWLLEHFDSYAASTATRITLINKEGVVLFDSDYDIAELNNHLYREEVQAALMNGKAFSERRSSTQNLPVLYWAIALEEHPTIAVLRVSKTLNQLAGYQATYQSLFFRGIGVLVLFFVLLMFFVISMITRPLDRLKDLARKYANGDLQARLHLTSPQELAELSHTMEEMAQEIQEKISQVEFGKNQVEAILNSLSEGILLLDRHLNVKVANSEARLLFTEQEGTVLGKNLSHLISSNEVRSLCNATLRDGEERELTIEQYGHLFGQTARIVGKQQVRELRMVTCAVRSGEGLIDSVVLSINDMTELKHLEQIRKDFVANVSHELKTPITSIAGFAEALTETKKPEEIEHFSKIISRQANRMRQLVEDLLLLSSLEQEQHKASMSWTTLEQIVGETEEACTYRFEERGSSLQITSSNPENLLLYVNENLIAQALTNLVINALNYSEAGSKVLLSATVSEEHITFSIQDHGIGIPKDVQDRIFERFYRVDAARSRSQGGTGLGLSIVKHIVQVHGGRLSLESEVGKGSTFTIMLPRMGGQLKDLQKRSEELYRKH</sequence>
<reference evidence="17 18" key="2">
    <citation type="submission" date="2018-09" db="EMBL/GenBank/DDBJ databases">
        <title>Genome of Sphaerochaeta halotolerans strain 4-11.</title>
        <authorList>
            <person name="Nazina T.N."/>
            <person name="Sokolova D.S."/>
        </authorList>
    </citation>
    <scope>NUCLEOTIDE SEQUENCE [LARGE SCALE GENOMIC DNA]</scope>
    <source>
        <strain evidence="17 18">4-11</strain>
    </source>
</reference>
<organism evidence="17 18">
    <name type="scientific">Sphaerochaeta halotolerans</name>
    <dbReference type="NCBI Taxonomy" id="2293840"/>
    <lineage>
        <taxon>Bacteria</taxon>
        <taxon>Pseudomonadati</taxon>
        <taxon>Spirochaetota</taxon>
        <taxon>Spirochaetia</taxon>
        <taxon>Spirochaetales</taxon>
        <taxon>Sphaerochaetaceae</taxon>
        <taxon>Sphaerochaeta</taxon>
    </lineage>
</organism>
<dbReference type="GO" id="GO:0006355">
    <property type="term" value="P:regulation of DNA-templated transcription"/>
    <property type="evidence" value="ECO:0007669"/>
    <property type="project" value="InterPro"/>
</dbReference>
<evidence type="ECO:0000313" key="18">
    <source>
        <dbReference type="Proteomes" id="UP000264002"/>
    </source>
</evidence>
<dbReference type="SUPFAM" id="SSF55785">
    <property type="entry name" value="PYP-like sensor domain (PAS domain)"/>
    <property type="match status" value="1"/>
</dbReference>
<dbReference type="InterPro" id="IPR050351">
    <property type="entry name" value="BphY/WalK/GraS-like"/>
</dbReference>
<dbReference type="GO" id="GO:0005524">
    <property type="term" value="F:ATP binding"/>
    <property type="evidence" value="ECO:0007669"/>
    <property type="project" value="UniProtKB-KW"/>
</dbReference>
<keyword evidence="14" id="KW-0812">Transmembrane</keyword>
<evidence type="ECO:0000256" key="12">
    <source>
        <dbReference type="ARBA" id="ARBA00023136"/>
    </source>
</evidence>
<dbReference type="GO" id="GO:0016036">
    <property type="term" value="P:cellular response to phosphate starvation"/>
    <property type="evidence" value="ECO:0007669"/>
    <property type="project" value="TreeGrafter"/>
</dbReference>
<dbReference type="SMART" id="SM00387">
    <property type="entry name" value="HATPase_c"/>
    <property type="match status" value="1"/>
</dbReference>
<dbReference type="InterPro" id="IPR003661">
    <property type="entry name" value="HisK_dim/P_dom"/>
</dbReference>
<dbReference type="InterPro" id="IPR013767">
    <property type="entry name" value="PAS_fold"/>
</dbReference>
<proteinExistence type="predicted"/>
<dbReference type="InterPro" id="IPR003594">
    <property type="entry name" value="HATPase_dom"/>
</dbReference>
<keyword evidence="18" id="KW-1185">Reference proteome</keyword>
<keyword evidence="8" id="KW-0547">Nucleotide-binding</keyword>
<keyword evidence="6" id="KW-0597">Phosphoprotein</keyword>
<evidence type="ECO:0000256" key="5">
    <source>
        <dbReference type="ARBA" id="ARBA00022475"/>
    </source>
</evidence>
<feature type="coiled-coil region" evidence="13">
    <location>
        <begin position="219"/>
        <end position="246"/>
    </location>
</feature>
<dbReference type="SUPFAM" id="SSF47384">
    <property type="entry name" value="Homodimeric domain of signal transducing histidine kinase"/>
    <property type="match status" value="1"/>
</dbReference>
<evidence type="ECO:0000256" key="3">
    <source>
        <dbReference type="ARBA" id="ARBA00004314"/>
    </source>
</evidence>
<dbReference type="FunFam" id="1.10.287.130:FF:000001">
    <property type="entry name" value="Two-component sensor histidine kinase"/>
    <property type="match status" value="1"/>
</dbReference>
<keyword evidence="5" id="KW-1003">Cell membrane</keyword>
<evidence type="ECO:0000256" key="2">
    <source>
        <dbReference type="ARBA" id="ARBA00004236"/>
    </source>
</evidence>
<evidence type="ECO:0000256" key="8">
    <source>
        <dbReference type="ARBA" id="ARBA00022741"/>
    </source>
</evidence>
<accession>A0A372MHC4</accession>
<dbReference type="EC" id="2.7.13.3" evidence="4"/>
<name>A0A372MHC4_9SPIR</name>
<feature type="domain" description="Histidine kinase" evidence="15">
    <location>
        <begin position="379"/>
        <end position="596"/>
    </location>
</feature>
<evidence type="ECO:0000259" key="16">
    <source>
        <dbReference type="PROSITE" id="PS50885"/>
    </source>
</evidence>
<dbReference type="PROSITE" id="PS50885">
    <property type="entry name" value="HAMP"/>
    <property type="match status" value="1"/>
</dbReference>
<dbReference type="CDD" id="cd00082">
    <property type="entry name" value="HisKA"/>
    <property type="match status" value="1"/>
</dbReference>
<dbReference type="Gene3D" id="3.30.450.20">
    <property type="entry name" value="PAS domain"/>
    <property type="match status" value="1"/>
</dbReference>
<dbReference type="InterPro" id="IPR036890">
    <property type="entry name" value="HATPase_C_sf"/>
</dbReference>
<dbReference type="Pfam" id="PF00512">
    <property type="entry name" value="HisKA"/>
    <property type="match status" value="1"/>
</dbReference>
<keyword evidence="12 14" id="KW-0472">Membrane</keyword>
<reference evidence="18" key="1">
    <citation type="submission" date="2018-08" db="EMBL/GenBank/DDBJ databases">
        <authorList>
            <person name="Grouzdev D.S."/>
            <person name="Krutkina M.S."/>
        </authorList>
    </citation>
    <scope>NUCLEOTIDE SEQUENCE [LARGE SCALE GENOMIC DNA]</scope>
    <source>
        <strain evidence="18">4-11</strain>
    </source>
</reference>
<evidence type="ECO:0000256" key="7">
    <source>
        <dbReference type="ARBA" id="ARBA00022679"/>
    </source>
</evidence>
<dbReference type="CDD" id="cd00075">
    <property type="entry name" value="HATPase"/>
    <property type="match status" value="1"/>
</dbReference>
<dbReference type="InterPro" id="IPR004358">
    <property type="entry name" value="Sig_transdc_His_kin-like_C"/>
</dbReference>
<dbReference type="GO" id="GO:0005886">
    <property type="term" value="C:plasma membrane"/>
    <property type="evidence" value="ECO:0007669"/>
    <property type="project" value="UniProtKB-SubCell"/>
</dbReference>
<dbReference type="EMBL" id="QUWK01000005">
    <property type="protein sequence ID" value="RFU95179.1"/>
    <property type="molecule type" value="Genomic_DNA"/>
</dbReference>
<dbReference type="GO" id="GO:0004721">
    <property type="term" value="F:phosphoprotein phosphatase activity"/>
    <property type="evidence" value="ECO:0007669"/>
    <property type="project" value="TreeGrafter"/>
</dbReference>
<feature type="transmembrane region" description="Helical" evidence="14">
    <location>
        <begin position="165"/>
        <end position="188"/>
    </location>
</feature>
<evidence type="ECO:0000256" key="10">
    <source>
        <dbReference type="ARBA" id="ARBA00022840"/>
    </source>
</evidence>
<evidence type="ECO:0000313" key="17">
    <source>
        <dbReference type="EMBL" id="RFU95179.1"/>
    </source>
</evidence>
<dbReference type="InterPro" id="IPR005467">
    <property type="entry name" value="His_kinase_dom"/>
</dbReference>
<comment type="subcellular location">
    <subcellularLocation>
        <location evidence="2">Cell membrane</location>
    </subcellularLocation>
    <subcellularLocation>
        <location evidence="3">Membrane raft</location>
        <topology evidence="3">Multi-pass membrane protein</topology>
    </subcellularLocation>
</comment>
<dbReference type="Gene3D" id="3.30.565.10">
    <property type="entry name" value="Histidine kinase-like ATPase, C-terminal domain"/>
    <property type="match status" value="1"/>
</dbReference>
<dbReference type="PANTHER" id="PTHR45453">
    <property type="entry name" value="PHOSPHATE REGULON SENSOR PROTEIN PHOR"/>
    <property type="match status" value="1"/>
</dbReference>
<dbReference type="Pfam" id="PF00672">
    <property type="entry name" value="HAMP"/>
    <property type="match status" value="1"/>
</dbReference>
<dbReference type="Pfam" id="PF02518">
    <property type="entry name" value="HATPase_c"/>
    <property type="match status" value="1"/>
</dbReference>
<comment type="catalytic activity">
    <reaction evidence="1">
        <text>ATP + protein L-histidine = ADP + protein N-phospho-L-histidine.</text>
        <dbReference type="EC" id="2.7.13.3"/>
    </reaction>
</comment>
<gene>
    <name evidence="17" type="ORF">DYP60_06015</name>
</gene>
<keyword evidence="10" id="KW-0067">ATP-binding</keyword>
<dbReference type="GO" id="GO:0000155">
    <property type="term" value="F:phosphorelay sensor kinase activity"/>
    <property type="evidence" value="ECO:0007669"/>
    <property type="project" value="InterPro"/>
</dbReference>
<keyword evidence="13" id="KW-0175">Coiled coil</keyword>
<evidence type="ECO:0000256" key="1">
    <source>
        <dbReference type="ARBA" id="ARBA00000085"/>
    </source>
</evidence>
<dbReference type="PANTHER" id="PTHR45453:SF1">
    <property type="entry name" value="PHOSPHATE REGULON SENSOR PROTEIN PHOR"/>
    <property type="match status" value="1"/>
</dbReference>
<dbReference type="AlphaFoldDB" id="A0A372MHC4"/>
<protein>
    <recommendedName>
        <fullName evidence="4">histidine kinase</fullName>
        <ecNumber evidence="4">2.7.13.3</ecNumber>
    </recommendedName>
</protein>
<evidence type="ECO:0000259" key="15">
    <source>
        <dbReference type="PROSITE" id="PS50109"/>
    </source>
</evidence>
<dbReference type="InterPro" id="IPR035965">
    <property type="entry name" value="PAS-like_dom_sf"/>
</dbReference>
<dbReference type="GO" id="GO:0045121">
    <property type="term" value="C:membrane raft"/>
    <property type="evidence" value="ECO:0007669"/>
    <property type="project" value="UniProtKB-SubCell"/>
</dbReference>
<dbReference type="Pfam" id="PF00989">
    <property type="entry name" value="PAS"/>
    <property type="match status" value="1"/>
</dbReference>
<keyword evidence="11" id="KW-0902">Two-component regulatory system</keyword>
<dbReference type="InterPro" id="IPR036097">
    <property type="entry name" value="HisK_dim/P_sf"/>
</dbReference>
<dbReference type="PRINTS" id="PR00344">
    <property type="entry name" value="BCTRLSENSOR"/>
</dbReference>
<feature type="domain" description="HAMP" evidence="16">
    <location>
        <begin position="186"/>
        <end position="238"/>
    </location>
</feature>
<evidence type="ECO:0000256" key="13">
    <source>
        <dbReference type="SAM" id="Coils"/>
    </source>
</evidence>
<dbReference type="InterPro" id="IPR003660">
    <property type="entry name" value="HAMP_dom"/>
</dbReference>
<dbReference type="OrthoDB" id="9813151at2"/>
<dbReference type="PROSITE" id="PS50109">
    <property type="entry name" value="HIS_KIN"/>
    <property type="match status" value="1"/>
</dbReference>
<dbReference type="SMART" id="SM00388">
    <property type="entry name" value="HisKA"/>
    <property type="match status" value="1"/>
</dbReference>
<dbReference type="RefSeq" id="WP_117329987.1">
    <property type="nucleotide sequence ID" value="NZ_QUWK01000005.1"/>
</dbReference>
<keyword evidence="14" id="KW-1133">Transmembrane helix</keyword>
<evidence type="ECO:0000256" key="6">
    <source>
        <dbReference type="ARBA" id="ARBA00022553"/>
    </source>
</evidence>
<keyword evidence="9 17" id="KW-0418">Kinase</keyword>
<evidence type="ECO:0000256" key="11">
    <source>
        <dbReference type="ARBA" id="ARBA00023012"/>
    </source>
</evidence>
<dbReference type="FunFam" id="3.30.565.10:FF:000023">
    <property type="entry name" value="PAS domain-containing sensor histidine kinase"/>
    <property type="match status" value="1"/>
</dbReference>
<comment type="caution">
    <text evidence="17">The sequence shown here is derived from an EMBL/GenBank/DDBJ whole genome shotgun (WGS) entry which is preliminary data.</text>
</comment>
<evidence type="ECO:0000256" key="14">
    <source>
        <dbReference type="SAM" id="Phobius"/>
    </source>
</evidence>
<dbReference type="Gene3D" id="1.10.287.130">
    <property type="match status" value="1"/>
</dbReference>
<dbReference type="CDD" id="cd06225">
    <property type="entry name" value="HAMP"/>
    <property type="match status" value="1"/>
</dbReference>
<dbReference type="SMART" id="SM00304">
    <property type="entry name" value="HAMP"/>
    <property type="match status" value="1"/>
</dbReference>
<dbReference type="SUPFAM" id="SSF55874">
    <property type="entry name" value="ATPase domain of HSP90 chaperone/DNA topoisomerase II/histidine kinase"/>
    <property type="match status" value="1"/>
</dbReference>
<keyword evidence="7" id="KW-0808">Transferase</keyword>
<dbReference type="SUPFAM" id="SSF158472">
    <property type="entry name" value="HAMP domain-like"/>
    <property type="match status" value="1"/>
</dbReference>
<evidence type="ECO:0000256" key="9">
    <source>
        <dbReference type="ARBA" id="ARBA00022777"/>
    </source>
</evidence>
<evidence type="ECO:0000256" key="4">
    <source>
        <dbReference type="ARBA" id="ARBA00012438"/>
    </source>
</evidence>
<dbReference type="Proteomes" id="UP000264002">
    <property type="component" value="Unassembled WGS sequence"/>
</dbReference>
<dbReference type="Gene3D" id="6.10.340.10">
    <property type="match status" value="1"/>
</dbReference>